<reference evidence="2 3" key="1">
    <citation type="submission" date="2019-03" db="EMBL/GenBank/DDBJ databases">
        <title>Diversity of the mouse oral microbiome.</title>
        <authorList>
            <person name="Joseph S."/>
            <person name="Aduse-Opoku J."/>
            <person name="Curtis M."/>
            <person name="Wade W."/>
            <person name="Hashim A."/>
        </authorList>
    </citation>
    <scope>NUCLEOTIDE SEQUENCE [LARGE SCALE GENOMIC DNA]</scope>
    <source>
        <strain evidence="2 3">HT4</strain>
    </source>
</reference>
<dbReference type="RefSeq" id="WP_135052916.1">
    <property type="nucleotide sequence ID" value="NZ_CAKOCW010000024.1"/>
</dbReference>
<protein>
    <submittedName>
        <fullName evidence="2">ATP-binding protein</fullName>
    </submittedName>
</protein>
<dbReference type="Pfam" id="PF01695">
    <property type="entry name" value="IstB_IS21"/>
    <property type="match status" value="1"/>
</dbReference>
<dbReference type="SMART" id="SM00382">
    <property type="entry name" value="AAA"/>
    <property type="match status" value="1"/>
</dbReference>
<keyword evidence="2" id="KW-0547">Nucleotide-binding</keyword>
<dbReference type="Gene3D" id="3.40.50.300">
    <property type="entry name" value="P-loop containing nucleotide triphosphate hydrolases"/>
    <property type="match status" value="1"/>
</dbReference>
<dbReference type="Proteomes" id="UP000297747">
    <property type="component" value="Unassembled WGS sequence"/>
</dbReference>
<organism evidence="2 3">
    <name type="scientific">Streptococcus acidominimus</name>
    <dbReference type="NCBI Taxonomy" id="1326"/>
    <lineage>
        <taxon>Bacteria</taxon>
        <taxon>Bacillati</taxon>
        <taxon>Bacillota</taxon>
        <taxon>Bacilli</taxon>
        <taxon>Lactobacillales</taxon>
        <taxon>Streptococcaceae</taxon>
        <taxon>Streptococcus</taxon>
    </lineage>
</organism>
<dbReference type="InterPro" id="IPR027417">
    <property type="entry name" value="P-loop_NTPase"/>
</dbReference>
<evidence type="ECO:0000313" key="3">
    <source>
        <dbReference type="Proteomes" id="UP000297747"/>
    </source>
</evidence>
<dbReference type="SUPFAM" id="SSF52540">
    <property type="entry name" value="P-loop containing nucleoside triphosphate hydrolases"/>
    <property type="match status" value="1"/>
</dbReference>
<keyword evidence="2" id="KW-0067">ATP-binding</keyword>
<accession>A0A4Y9FMM3</accession>
<dbReference type="PANTHER" id="PTHR30050">
    <property type="entry name" value="CHROMOSOMAL REPLICATION INITIATOR PROTEIN DNAA"/>
    <property type="match status" value="1"/>
</dbReference>
<feature type="domain" description="AAA+ ATPase" evidence="1">
    <location>
        <begin position="118"/>
        <end position="266"/>
    </location>
</feature>
<dbReference type="EMBL" id="SPQA01000018">
    <property type="protein sequence ID" value="TFU30485.1"/>
    <property type="molecule type" value="Genomic_DNA"/>
</dbReference>
<comment type="caution">
    <text evidence="2">The sequence shown here is derived from an EMBL/GenBank/DDBJ whole genome shotgun (WGS) entry which is preliminary data.</text>
</comment>
<dbReference type="GO" id="GO:0006260">
    <property type="term" value="P:DNA replication"/>
    <property type="evidence" value="ECO:0007669"/>
    <property type="project" value="TreeGrafter"/>
</dbReference>
<name>A0A4Y9FMM3_STRAI</name>
<dbReference type="CDD" id="cd00009">
    <property type="entry name" value="AAA"/>
    <property type="match status" value="1"/>
</dbReference>
<dbReference type="PANTHER" id="PTHR30050:SF4">
    <property type="entry name" value="ATP-BINDING PROTEIN RV3427C IN INSERTION SEQUENCE-RELATED"/>
    <property type="match status" value="1"/>
</dbReference>
<evidence type="ECO:0000259" key="1">
    <source>
        <dbReference type="SMART" id="SM00382"/>
    </source>
</evidence>
<proteinExistence type="predicted"/>
<gene>
    <name evidence="2" type="ORF">E4U01_05905</name>
</gene>
<sequence length="275" mass="31700">MDIGNFHHVTERLCPRHKTYTWQSNNKVIAIDRKEPYHVETCPVCIQEKIDKELAELTGEAISNAELSKSYGIFERRSLISPELLPASYKTFTINTDIDRSAYNFGLRMNDFYFRQEGVGNAFLVGPPGVGKSHLTIAIARKLNDDWKAIKKPKSVLFMPVNRLFQTIQAGFDKKDGVTRDEMMKLLEGVDYLFLDDLGKESTFSNHGNEASNWKQEFLYELFDNRKTTFINTNLNSKQLKQLYDPALISRMGKGAKNQTFVYPQHAEDRRELPF</sequence>
<evidence type="ECO:0000313" key="2">
    <source>
        <dbReference type="EMBL" id="TFU30485.1"/>
    </source>
</evidence>
<dbReference type="GO" id="GO:0005524">
    <property type="term" value="F:ATP binding"/>
    <property type="evidence" value="ECO:0007669"/>
    <property type="project" value="UniProtKB-KW"/>
</dbReference>
<dbReference type="InterPro" id="IPR002611">
    <property type="entry name" value="IstB_ATP-bd"/>
</dbReference>
<dbReference type="InterPro" id="IPR003593">
    <property type="entry name" value="AAA+_ATPase"/>
</dbReference>
<dbReference type="AlphaFoldDB" id="A0A4Y9FMM3"/>